<feature type="coiled-coil region" evidence="4">
    <location>
        <begin position="326"/>
        <end position="360"/>
    </location>
</feature>
<evidence type="ECO:0000313" key="6">
    <source>
        <dbReference type="EMBL" id="PPS95387.1"/>
    </source>
</evidence>
<feature type="coiled-coil region" evidence="4">
    <location>
        <begin position="259"/>
        <end position="286"/>
    </location>
</feature>
<dbReference type="Pfam" id="PF02463">
    <property type="entry name" value="SMC_N"/>
    <property type="match status" value="1"/>
</dbReference>
<dbReference type="Gene3D" id="3.40.50.300">
    <property type="entry name" value="P-loop containing nucleotide triphosphate hydrolases"/>
    <property type="match status" value="2"/>
</dbReference>
<feature type="coiled-coil region" evidence="4">
    <location>
        <begin position="1141"/>
        <end position="1190"/>
    </location>
</feature>
<keyword evidence="3 4" id="KW-0175">Coiled coil</keyword>
<dbReference type="PANTHER" id="PTHR45916:SF1">
    <property type="entry name" value="STRUCTURAL MAINTENANCE OF CHROMOSOMES PROTEIN 5"/>
    <property type="match status" value="1"/>
</dbReference>
<feature type="domain" description="RecF/RecN/SMC N-terminal" evidence="5">
    <location>
        <begin position="44"/>
        <end position="1343"/>
    </location>
</feature>
<evidence type="ECO:0000256" key="1">
    <source>
        <dbReference type="ARBA" id="ARBA00010171"/>
    </source>
</evidence>
<reference evidence="6 7" key="1">
    <citation type="submission" date="2014-11" db="EMBL/GenBank/DDBJ databases">
        <title>Comparative genomic analysis of Cryptosporidium hominis reveals occurrence of genetic recombination in virulent subtypes.</title>
        <authorList>
            <person name="Guo Y."/>
            <person name="Tang K."/>
            <person name="Frace M."/>
            <person name="Li N."/>
            <person name="Roellig D.M."/>
            <person name="Sammons S."/>
            <person name="Knipe K."/>
            <person name="Rowe L."/>
            <person name="Feng Y."/>
            <person name="Xiao L."/>
        </authorList>
    </citation>
    <scope>NUCLEOTIDE SEQUENCE [LARGE SCALE GENOMIC DNA]</scope>
    <source>
        <strain evidence="6">30976</strain>
    </source>
</reference>
<name>A0ABX5BDQ6_CRYHO</name>
<dbReference type="EMBL" id="JTAI01000001">
    <property type="protein sequence ID" value="PPS95387.1"/>
    <property type="molecule type" value="Genomic_DNA"/>
</dbReference>
<keyword evidence="7" id="KW-1185">Reference proteome</keyword>
<accession>A0ABX5BDQ6</accession>
<dbReference type="InterPro" id="IPR027417">
    <property type="entry name" value="P-loop_NTPase"/>
</dbReference>
<sequence length="1409" mass="165110">MTVISKKGRLKKNICESEYENDEKEKQEVNKSNRESGKIENGTLISIELENWMNIKGPTKYCFNNGVNIITGLNGSGKSSVACGIAISLGYDTHILARGHYLSSYIRNGNTSCRLLIAINNEKEHENHYISEIERVITIVESNRANKSNLQPEIRSSWKLNGKKCLERDIIALRKGLNIQLDNMVAFLAQQRVSQFGSQSPQEIFIDTLRIISNGENLKYKNSQNENTMIDTTILSEYKFNENDLLNVYYQFLNIFKDSKDCKLRLRDHETRLSQLSNEISKSKQNEIKYIQYLLNKMGIYLIHFFQSLNDISNDKVSLLNLDEKKKKVIKVLTETRNELRKLENESSKIFKELELANKKKEDFLRNLQHDKLDTQFNSLINNLDQVIKKLQESYTDPKLLLERYRIKMKGIQDQIIDIENKIKYNMEQFENEWKPTLVRCKLYEEDLPHKFDKVTAEKKRKLLGESLSEVSTKKITLQKNIKEFEFMLSKLIEKKNSINSINPINFREKVLREKYLKNINQKALSSSKRENILQYFQKLNEYSAFENYLPKKKVIGPIGSYISVKSIKFQTLVEAFLQQFHYYFISEREDVKLLTERYRLNVLTLSNSKTPIYPKLDDEMKSLGITGFLHEHLDFEDDTMKNILYQISAQFFTCVIIDNPTLSVEEIQEDQILYKISDWFKRKYDQPGNKISNNIHLFITQQNVENYLDSKNGILFKLVTSIYNPNSKTISMINLGDKMNTVLLNKDIVEEENFEIEQVNHQKSSVEIEIEQLELKIKESYNTFQELKEQYDGETTLLNMITECISNVPFLFEKISSLKKKLVNLEKDMKENTPNESEIKLKNQKLIKSAFMGQNPLDDLSDSIIFKTSIFNELNKINKLFLEISTQDFTKNKELNEKVIQLNTNYSSFQKEIIQKKEEIRKFELEMNQVNEDYDKIISNLDIKRKASIDSYLQYYSTYCQYYKRLKYNDFNKGSNSNHKSNENIYEFIYNKIGKCENNQSQDQNDCNNDKINRSNWDNHISDVPGVKFFSFIISGNKPSSVNCEKIPDYCLEMISQVSSEFGLLKYENIQFKEIMNNTLKYSSNLSSYNNQILNHGEEEMKENTILEDNEVKVGKRGIKKISKNNSSNHLTLFDILLDNDEYKIRYENLFNTITSLEAKTHNTNLERMADLEQEFEILTKESQDLSKRITIYEDFVSKHYKKWIDRLKIIEDVVSHCFGIFMRFINDKHNGKIIIPFINNFLLFMNTSMDTGNEAIFNYFVDNFENDSKLNIMVRFSPDEDLRLFSSNSISGGEQSLCTILFILSLQGLCNGNSFKLFDEINQGLDNSREIKLMELLDILTNKEKTENLLNFKEYENNYGEIYENIRISSNYKDNQIIIITPHIFPGVIFENFSIHFVLNGPGFIIN</sequence>
<dbReference type="InterPro" id="IPR003395">
    <property type="entry name" value="RecF/RecN/SMC_N"/>
</dbReference>
<evidence type="ECO:0000256" key="3">
    <source>
        <dbReference type="ARBA" id="ARBA00023054"/>
    </source>
</evidence>
<feature type="coiled-coil region" evidence="4">
    <location>
        <begin position="757"/>
        <end position="791"/>
    </location>
</feature>
<evidence type="ECO:0000256" key="2">
    <source>
        <dbReference type="ARBA" id="ARBA00018687"/>
    </source>
</evidence>
<gene>
    <name evidence="6" type="ORF">GY17_00002873</name>
</gene>
<evidence type="ECO:0000313" key="7">
    <source>
        <dbReference type="Proteomes" id="UP001429100"/>
    </source>
</evidence>
<reference evidence="6 7" key="2">
    <citation type="submission" date="2017-10" db="EMBL/GenBank/DDBJ databases">
        <title>Consistent, comparative and evidence-based genome annotation and re-annotation for the closely-related species, Cryptosporidium parvum, C. hominis and C. tyzzeri.</title>
        <authorList>
            <person name="Baptista R.P."/>
            <person name="Li Y."/>
            <person name="Sateriale A."/>
            <person name="Striepen B."/>
            <person name="Kissinger J.C."/>
        </authorList>
    </citation>
    <scope>NUCLEOTIDE SEQUENCE [LARGE SCALE GENOMIC DNA]</scope>
    <source>
        <strain evidence="6">30976</strain>
    </source>
</reference>
<protein>
    <recommendedName>
        <fullName evidence="2">Structural maintenance of chromosomes protein 5</fullName>
    </recommendedName>
</protein>
<dbReference type="PANTHER" id="PTHR45916">
    <property type="entry name" value="STRUCTURAL MAINTENANCE OF CHROMOSOMES PROTEIN 5"/>
    <property type="match status" value="1"/>
</dbReference>
<dbReference type="SUPFAM" id="SSF52540">
    <property type="entry name" value="P-loop containing nucleoside triphosphate hydrolases"/>
    <property type="match status" value="1"/>
</dbReference>
<comment type="similarity">
    <text evidence="1">Belongs to the SMC family. SMC5 subfamily.</text>
</comment>
<comment type="caution">
    <text evidence="6">The sequence shown here is derived from an EMBL/GenBank/DDBJ whole genome shotgun (WGS) entry which is preliminary data.</text>
</comment>
<evidence type="ECO:0000259" key="5">
    <source>
        <dbReference type="Pfam" id="PF02463"/>
    </source>
</evidence>
<evidence type="ECO:0000256" key="4">
    <source>
        <dbReference type="SAM" id="Coils"/>
    </source>
</evidence>
<proteinExistence type="inferred from homology"/>
<feature type="coiled-coil region" evidence="4">
    <location>
        <begin position="893"/>
        <end position="941"/>
    </location>
</feature>
<organism evidence="6 7">
    <name type="scientific">Cryptosporidium hominis</name>
    <dbReference type="NCBI Taxonomy" id="237895"/>
    <lineage>
        <taxon>Eukaryota</taxon>
        <taxon>Sar</taxon>
        <taxon>Alveolata</taxon>
        <taxon>Apicomplexa</taxon>
        <taxon>Conoidasida</taxon>
        <taxon>Coccidia</taxon>
        <taxon>Eucoccidiorida</taxon>
        <taxon>Eimeriorina</taxon>
        <taxon>Cryptosporidiidae</taxon>
        <taxon>Cryptosporidium</taxon>
    </lineage>
</organism>
<dbReference type="Proteomes" id="UP001429100">
    <property type="component" value="Unassembled WGS sequence"/>
</dbReference>